<dbReference type="GO" id="GO:0015074">
    <property type="term" value="P:DNA integration"/>
    <property type="evidence" value="ECO:0007669"/>
    <property type="project" value="InterPro"/>
</dbReference>
<dbReference type="SUPFAM" id="SSF56672">
    <property type="entry name" value="DNA/RNA polymerases"/>
    <property type="match status" value="1"/>
</dbReference>
<reference evidence="5 6" key="1">
    <citation type="journal article" date="2018" name="Front. Plant Sci.">
        <title>Red Clover (Trifolium pratense) and Zigzag Clover (T. medium) - A Picture of Genomic Similarities and Differences.</title>
        <authorList>
            <person name="Dluhosova J."/>
            <person name="Istvanek J."/>
            <person name="Nedelnik J."/>
            <person name="Repkova J."/>
        </authorList>
    </citation>
    <scope>NUCLEOTIDE SEQUENCE [LARGE SCALE GENOMIC DNA]</scope>
    <source>
        <strain evidence="6">cv. 10/8</strain>
        <tissue evidence="5">Leaf</tissue>
    </source>
</reference>
<dbReference type="GO" id="GO:0003676">
    <property type="term" value="F:nucleic acid binding"/>
    <property type="evidence" value="ECO:0007669"/>
    <property type="project" value="InterPro"/>
</dbReference>
<dbReference type="InterPro" id="IPR036397">
    <property type="entry name" value="RNaseH_sf"/>
</dbReference>
<evidence type="ECO:0000313" key="6">
    <source>
        <dbReference type="Proteomes" id="UP000265520"/>
    </source>
</evidence>
<name>A0A392M5T0_9FABA</name>
<feature type="compositionally biased region" description="Polar residues" evidence="3">
    <location>
        <begin position="274"/>
        <end position="283"/>
    </location>
</feature>
<dbReference type="InterPro" id="IPR001584">
    <property type="entry name" value="Integrase_cat-core"/>
</dbReference>
<dbReference type="PANTHER" id="PTHR42648:SF26">
    <property type="entry name" value="INTEGRASE CATALYTIC DOMAIN-CONTAINING PROTEIN"/>
    <property type="match status" value="1"/>
</dbReference>
<gene>
    <name evidence="5" type="ORF">A2U01_0003260</name>
</gene>
<dbReference type="SUPFAM" id="SSF53098">
    <property type="entry name" value="Ribonuclease H-like"/>
    <property type="match status" value="1"/>
</dbReference>
<dbReference type="GO" id="GO:0016787">
    <property type="term" value="F:hydrolase activity"/>
    <property type="evidence" value="ECO:0007669"/>
    <property type="project" value="UniProtKB-KW"/>
</dbReference>
<feature type="region of interest" description="Disordered" evidence="3">
    <location>
        <begin position="170"/>
        <end position="283"/>
    </location>
</feature>
<feature type="non-terminal residue" evidence="5">
    <location>
        <position position="579"/>
    </location>
</feature>
<evidence type="ECO:0000256" key="3">
    <source>
        <dbReference type="SAM" id="MobiDB-lite"/>
    </source>
</evidence>
<dbReference type="GO" id="GO:0046872">
    <property type="term" value="F:metal ion binding"/>
    <property type="evidence" value="ECO:0007669"/>
    <property type="project" value="UniProtKB-KW"/>
</dbReference>
<feature type="domain" description="Integrase catalytic" evidence="4">
    <location>
        <begin position="1"/>
        <end position="107"/>
    </location>
</feature>
<dbReference type="InterPro" id="IPR039537">
    <property type="entry name" value="Retrotran_Ty1/copia-like"/>
</dbReference>
<dbReference type="Proteomes" id="UP000265520">
    <property type="component" value="Unassembled WGS sequence"/>
</dbReference>
<dbReference type="Pfam" id="PF07727">
    <property type="entry name" value="RVT_2"/>
    <property type="match status" value="1"/>
</dbReference>
<organism evidence="5 6">
    <name type="scientific">Trifolium medium</name>
    <dbReference type="NCBI Taxonomy" id="97028"/>
    <lineage>
        <taxon>Eukaryota</taxon>
        <taxon>Viridiplantae</taxon>
        <taxon>Streptophyta</taxon>
        <taxon>Embryophyta</taxon>
        <taxon>Tracheophyta</taxon>
        <taxon>Spermatophyta</taxon>
        <taxon>Magnoliopsida</taxon>
        <taxon>eudicotyledons</taxon>
        <taxon>Gunneridae</taxon>
        <taxon>Pentapetalae</taxon>
        <taxon>rosids</taxon>
        <taxon>fabids</taxon>
        <taxon>Fabales</taxon>
        <taxon>Fabaceae</taxon>
        <taxon>Papilionoideae</taxon>
        <taxon>50 kb inversion clade</taxon>
        <taxon>NPAAA clade</taxon>
        <taxon>Hologalegina</taxon>
        <taxon>IRL clade</taxon>
        <taxon>Trifolieae</taxon>
        <taxon>Trifolium</taxon>
    </lineage>
</organism>
<dbReference type="EMBL" id="LXQA010003713">
    <property type="protein sequence ID" value="MCH82453.1"/>
    <property type="molecule type" value="Genomic_DNA"/>
</dbReference>
<evidence type="ECO:0000256" key="2">
    <source>
        <dbReference type="ARBA" id="ARBA00022801"/>
    </source>
</evidence>
<protein>
    <submittedName>
        <fullName evidence="5">Retrovirus-related Pol polyprotein from transposon TNT 1-94</fullName>
    </submittedName>
</protein>
<dbReference type="PANTHER" id="PTHR42648">
    <property type="entry name" value="TRANSPOSASE, PUTATIVE-RELATED"/>
    <property type="match status" value="1"/>
</dbReference>
<dbReference type="InterPro" id="IPR057670">
    <property type="entry name" value="SH3_retrovirus"/>
</dbReference>
<dbReference type="Pfam" id="PF25597">
    <property type="entry name" value="SH3_retrovirus"/>
    <property type="match status" value="1"/>
</dbReference>
<keyword evidence="6" id="KW-1185">Reference proteome</keyword>
<dbReference type="InterPro" id="IPR012337">
    <property type="entry name" value="RNaseH-like_sf"/>
</dbReference>
<dbReference type="AlphaFoldDB" id="A0A392M5T0"/>
<evidence type="ECO:0000313" key="5">
    <source>
        <dbReference type="EMBL" id="MCH82453.1"/>
    </source>
</evidence>
<dbReference type="PROSITE" id="PS50994">
    <property type="entry name" value="INTEGRASE"/>
    <property type="match status" value="1"/>
</dbReference>
<evidence type="ECO:0000256" key="1">
    <source>
        <dbReference type="ARBA" id="ARBA00022723"/>
    </source>
</evidence>
<sequence length="579" mass="64165">MVELQYNFPIKSVQTDGGGEFRPFTQFLNPLGIIHRLTCPHTHHQNGSVERKHRHIVETGLTLLTQANLPLKFWDHAFLTATYLINRPYSTQKMNFISKECIFLGYSPTHKGYKCLDSTGKIFLSKDVVFNESRFPYSELFPSGQSISVQPNGPALSTFFPTSVPFSTIPPPSQPSLSPNMSTSPPPPSPNTLSTPTPSPTASLHVPSPIHISPPSPVNPSNPGDTSLTNGPVLNPTPITIVPPSPPPSQSLSPQSSSDISSNSPPIIPHRIHPQNTHSMSTRGKNGIVQHRLHPTLLLTHVEPTSYKQALNVPEWLEAMRAEYDALLTNKTWSLFPLPNNRQAIGCKWVFRLKQNPDGTLNKYKARLVAKGFHQKPGFDYNETFSPVVKPVTVRTVLSLAVTNHWPIQQLDINNAFLNGLLDEEVYMVQPPGFEAADKSLVCKLHKALYGLKQAPRAWFERLRSALVKLGFSPSKCDPSLFTLHANHHSTFLLVYVDDIIITGSSKDLIHQLIRKLDSEFSLKDLGKLDYFLGIEVHHSTSGSLLLSQTKYIRDLLNKANMGNANSMASPMASSTKLS</sequence>
<proteinExistence type="predicted"/>
<keyword evidence="2" id="KW-0378">Hydrolase</keyword>
<dbReference type="Gene3D" id="3.30.420.10">
    <property type="entry name" value="Ribonuclease H-like superfamily/Ribonuclease H"/>
    <property type="match status" value="1"/>
</dbReference>
<feature type="compositionally biased region" description="Low complexity" evidence="3">
    <location>
        <begin position="250"/>
        <end position="265"/>
    </location>
</feature>
<comment type="caution">
    <text evidence="5">The sequence shown here is derived from an EMBL/GenBank/DDBJ whole genome shotgun (WGS) entry which is preliminary data.</text>
</comment>
<dbReference type="InterPro" id="IPR043502">
    <property type="entry name" value="DNA/RNA_pol_sf"/>
</dbReference>
<dbReference type="InterPro" id="IPR013103">
    <property type="entry name" value="RVT_2"/>
</dbReference>
<keyword evidence="1" id="KW-0479">Metal-binding</keyword>
<accession>A0A392M5T0</accession>
<evidence type="ECO:0000259" key="4">
    <source>
        <dbReference type="PROSITE" id="PS50994"/>
    </source>
</evidence>